<gene>
    <name evidence="2" type="ORF">WR25_24956</name>
</gene>
<proteinExistence type="predicted"/>
<dbReference type="EMBL" id="LIAE01010745">
    <property type="protein sequence ID" value="PAV55869.1"/>
    <property type="molecule type" value="Genomic_DNA"/>
</dbReference>
<evidence type="ECO:0000313" key="2">
    <source>
        <dbReference type="EMBL" id="PAV55869.1"/>
    </source>
</evidence>
<feature type="signal peptide" evidence="1">
    <location>
        <begin position="1"/>
        <end position="17"/>
    </location>
</feature>
<dbReference type="Proteomes" id="UP000218231">
    <property type="component" value="Unassembled WGS sequence"/>
</dbReference>
<keyword evidence="3" id="KW-1185">Reference proteome</keyword>
<feature type="chain" id="PRO_5013036525" description="WAP domain-containing protein" evidence="1">
    <location>
        <begin position="18"/>
        <end position="152"/>
    </location>
</feature>
<sequence>MQSMIILALCLIVAVSAQNYGCSVPQGPCMALNGMNICPNNQGCVDNNSVCCNYGDIINKDQPTTAPAPTPAPNCFDKLNPNTGSIKRVLYSNTYETISSTTLNDEEIFRLKYQLFIDTIDACGCAAPMMCMPRPCVMQVQVCPPPAPCPPQ</sequence>
<evidence type="ECO:0008006" key="4">
    <source>
        <dbReference type="Google" id="ProtNLM"/>
    </source>
</evidence>
<dbReference type="AlphaFoldDB" id="A0A2A2J2Q7"/>
<keyword evidence="1" id="KW-0732">Signal</keyword>
<evidence type="ECO:0000313" key="3">
    <source>
        <dbReference type="Proteomes" id="UP000218231"/>
    </source>
</evidence>
<name>A0A2A2J2Q7_9BILA</name>
<evidence type="ECO:0000256" key="1">
    <source>
        <dbReference type="SAM" id="SignalP"/>
    </source>
</evidence>
<organism evidence="2 3">
    <name type="scientific">Diploscapter pachys</name>
    <dbReference type="NCBI Taxonomy" id="2018661"/>
    <lineage>
        <taxon>Eukaryota</taxon>
        <taxon>Metazoa</taxon>
        <taxon>Ecdysozoa</taxon>
        <taxon>Nematoda</taxon>
        <taxon>Chromadorea</taxon>
        <taxon>Rhabditida</taxon>
        <taxon>Rhabditina</taxon>
        <taxon>Rhabditomorpha</taxon>
        <taxon>Rhabditoidea</taxon>
        <taxon>Rhabditidae</taxon>
        <taxon>Diploscapter</taxon>
    </lineage>
</organism>
<comment type="caution">
    <text evidence="2">The sequence shown here is derived from an EMBL/GenBank/DDBJ whole genome shotgun (WGS) entry which is preliminary data.</text>
</comment>
<accession>A0A2A2J2Q7</accession>
<protein>
    <recommendedName>
        <fullName evidence="4">WAP domain-containing protein</fullName>
    </recommendedName>
</protein>
<reference evidence="2 3" key="1">
    <citation type="journal article" date="2017" name="Curr. Biol.">
        <title>Genome architecture and evolution of a unichromosomal asexual nematode.</title>
        <authorList>
            <person name="Fradin H."/>
            <person name="Zegar C."/>
            <person name="Gutwein M."/>
            <person name="Lucas J."/>
            <person name="Kovtun M."/>
            <person name="Corcoran D."/>
            <person name="Baugh L.R."/>
            <person name="Kiontke K."/>
            <person name="Gunsalus K."/>
            <person name="Fitch D.H."/>
            <person name="Piano F."/>
        </authorList>
    </citation>
    <scope>NUCLEOTIDE SEQUENCE [LARGE SCALE GENOMIC DNA]</scope>
    <source>
        <strain evidence="2">PF1309</strain>
    </source>
</reference>